<dbReference type="Pfam" id="PF07496">
    <property type="entry name" value="zf-CW"/>
    <property type="match status" value="1"/>
</dbReference>
<dbReference type="EMBL" id="BLLK01000049">
    <property type="protein sequence ID" value="GFH55499.1"/>
    <property type="molecule type" value="Genomic_DNA"/>
</dbReference>
<reference evidence="6 7" key="1">
    <citation type="journal article" date="2021" name="Sci. Rep.">
        <title>The genome of the diatom Chaetoceros tenuissimus carries an ancient integrated fragment of an extant virus.</title>
        <authorList>
            <person name="Hongo Y."/>
            <person name="Kimura K."/>
            <person name="Takaki Y."/>
            <person name="Yoshida Y."/>
            <person name="Baba S."/>
            <person name="Kobayashi G."/>
            <person name="Nagasaki K."/>
            <person name="Hano T."/>
            <person name="Tomaru Y."/>
        </authorList>
    </citation>
    <scope>NUCLEOTIDE SEQUENCE [LARGE SCALE GENOMIC DNA]</scope>
    <source>
        <strain evidence="6 7">NIES-3715</strain>
    </source>
</reference>
<accession>A0AAD3D3P0</accession>
<sequence>MGSWIVDNWITCVECGKWRMLPLTLSQKELDNLPEFWSCQMNHYDKQRSTCSAPEMSKTYMDQWFKKAEQLKIEQKAMNLDFVNDGGVILTTIDVTDAPEEGRPNKVTFSDTTKGRNDDDDAVSLHNIREVARTGEGWAT</sequence>
<evidence type="ECO:0000313" key="7">
    <source>
        <dbReference type="Proteomes" id="UP001054902"/>
    </source>
</evidence>
<gene>
    <name evidence="6" type="ORF">CTEN210_11975</name>
</gene>
<dbReference type="GO" id="GO:0008270">
    <property type="term" value="F:zinc ion binding"/>
    <property type="evidence" value="ECO:0007669"/>
    <property type="project" value="UniProtKB-KW"/>
</dbReference>
<evidence type="ECO:0000256" key="4">
    <source>
        <dbReference type="SAM" id="MobiDB-lite"/>
    </source>
</evidence>
<evidence type="ECO:0000256" key="2">
    <source>
        <dbReference type="ARBA" id="ARBA00022771"/>
    </source>
</evidence>
<evidence type="ECO:0000256" key="3">
    <source>
        <dbReference type="ARBA" id="ARBA00022833"/>
    </source>
</evidence>
<keyword evidence="1" id="KW-0479">Metal-binding</keyword>
<dbReference type="InterPro" id="IPR011124">
    <property type="entry name" value="Znf_CW"/>
</dbReference>
<dbReference type="Gene3D" id="3.30.40.100">
    <property type="match status" value="1"/>
</dbReference>
<name>A0AAD3D3P0_9STRA</name>
<feature type="domain" description="CW-type" evidence="5">
    <location>
        <begin position="3"/>
        <end position="59"/>
    </location>
</feature>
<dbReference type="AlphaFoldDB" id="A0AAD3D3P0"/>
<organism evidence="6 7">
    <name type="scientific">Chaetoceros tenuissimus</name>
    <dbReference type="NCBI Taxonomy" id="426638"/>
    <lineage>
        <taxon>Eukaryota</taxon>
        <taxon>Sar</taxon>
        <taxon>Stramenopiles</taxon>
        <taxon>Ochrophyta</taxon>
        <taxon>Bacillariophyta</taxon>
        <taxon>Coscinodiscophyceae</taxon>
        <taxon>Chaetocerotophycidae</taxon>
        <taxon>Chaetocerotales</taxon>
        <taxon>Chaetocerotaceae</taxon>
        <taxon>Chaetoceros</taxon>
    </lineage>
</organism>
<evidence type="ECO:0000259" key="5">
    <source>
        <dbReference type="PROSITE" id="PS51050"/>
    </source>
</evidence>
<evidence type="ECO:0000256" key="1">
    <source>
        <dbReference type="ARBA" id="ARBA00022723"/>
    </source>
</evidence>
<keyword evidence="7" id="KW-1185">Reference proteome</keyword>
<dbReference type="Proteomes" id="UP001054902">
    <property type="component" value="Unassembled WGS sequence"/>
</dbReference>
<dbReference type="PROSITE" id="PS51050">
    <property type="entry name" value="ZF_CW"/>
    <property type="match status" value="1"/>
</dbReference>
<feature type="region of interest" description="Disordered" evidence="4">
    <location>
        <begin position="100"/>
        <end position="121"/>
    </location>
</feature>
<keyword evidence="2" id="KW-0863">Zinc-finger</keyword>
<keyword evidence="3" id="KW-0862">Zinc</keyword>
<comment type="caution">
    <text evidence="6">The sequence shown here is derived from an EMBL/GenBank/DDBJ whole genome shotgun (WGS) entry which is preliminary data.</text>
</comment>
<evidence type="ECO:0000313" key="6">
    <source>
        <dbReference type="EMBL" id="GFH55499.1"/>
    </source>
</evidence>
<proteinExistence type="predicted"/>
<protein>
    <recommendedName>
        <fullName evidence="5">CW-type domain-containing protein</fullName>
    </recommendedName>
</protein>